<dbReference type="Pfam" id="PF02631">
    <property type="entry name" value="RecX_HTH2"/>
    <property type="match status" value="1"/>
</dbReference>
<dbReference type="InterPro" id="IPR036388">
    <property type="entry name" value="WH-like_DNA-bd_sf"/>
</dbReference>
<name>A0ABW4AWV4_9GAMM</name>
<evidence type="ECO:0000259" key="6">
    <source>
        <dbReference type="Pfam" id="PF02631"/>
    </source>
</evidence>
<dbReference type="EMBL" id="JBHTMN010000002">
    <property type="protein sequence ID" value="MFD1381754.1"/>
    <property type="molecule type" value="Genomic_DNA"/>
</dbReference>
<evidence type="ECO:0000256" key="1">
    <source>
        <dbReference type="ARBA" id="ARBA00004496"/>
    </source>
</evidence>
<keyword evidence="10" id="KW-1185">Reference proteome</keyword>
<dbReference type="PANTHER" id="PTHR33602:SF1">
    <property type="entry name" value="REGULATORY PROTEIN RECX FAMILY PROTEIN"/>
    <property type="match status" value="1"/>
</dbReference>
<comment type="similarity">
    <text evidence="2 5">Belongs to the RecX family.</text>
</comment>
<dbReference type="Pfam" id="PF21981">
    <property type="entry name" value="RecX_HTH3"/>
    <property type="match status" value="1"/>
</dbReference>
<evidence type="ECO:0000313" key="10">
    <source>
        <dbReference type="Proteomes" id="UP001597059"/>
    </source>
</evidence>
<dbReference type="Pfam" id="PF21982">
    <property type="entry name" value="RecX_HTH1"/>
    <property type="match status" value="1"/>
</dbReference>
<organism evidence="9 10">
    <name type="scientific">Rhodanobacter aciditrophus</name>
    <dbReference type="NCBI Taxonomy" id="1623218"/>
    <lineage>
        <taxon>Bacteria</taxon>
        <taxon>Pseudomonadati</taxon>
        <taxon>Pseudomonadota</taxon>
        <taxon>Gammaproteobacteria</taxon>
        <taxon>Lysobacterales</taxon>
        <taxon>Rhodanobacteraceae</taxon>
        <taxon>Rhodanobacter</taxon>
    </lineage>
</organism>
<dbReference type="InterPro" id="IPR053925">
    <property type="entry name" value="RecX_HTH_3rd"/>
</dbReference>
<evidence type="ECO:0000256" key="3">
    <source>
        <dbReference type="ARBA" id="ARBA00018111"/>
    </source>
</evidence>
<comment type="subcellular location">
    <subcellularLocation>
        <location evidence="1 5">Cytoplasm</location>
    </subcellularLocation>
</comment>
<feature type="domain" description="RecX second three-helical" evidence="6">
    <location>
        <begin position="53"/>
        <end position="93"/>
    </location>
</feature>
<evidence type="ECO:0000259" key="7">
    <source>
        <dbReference type="Pfam" id="PF21981"/>
    </source>
</evidence>
<evidence type="ECO:0000256" key="5">
    <source>
        <dbReference type="HAMAP-Rule" id="MF_01114"/>
    </source>
</evidence>
<dbReference type="InterPro" id="IPR003783">
    <property type="entry name" value="Regulatory_RecX"/>
</dbReference>
<feature type="domain" description="RecX first three-helical" evidence="8">
    <location>
        <begin position="7"/>
        <end position="46"/>
    </location>
</feature>
<comment type="caution">
    <text evidence="9">The sequence shown here is derived from an EMBL/GenBank/DDBJ whole genome shotgun (WGS) entry which is preliminary data.</text>
</comment>
<dbReference type="InterPro" id="IPR053924">
    <property type="entry name" value="RecX_HTH_2nd"/>
</dbReference>
<sequence>MTHQASAYNHALWLLGAREHSVRELQQKLSRKEFSAEDIQAAIDKLIEYNYVNDQRFAEAFARSKAAKPLGKQRILNELKMKGIDEASAKQALNALEADWFELALELKLKKFGEAVSRDYKEKAKQTRYLAYRGFGFDEIKHAIEYREED</sequence>
<evidence type="ECO:0000313" key="9">
    <source>
        <dbReference type="EMBL" id="MFD1381754.1"/>
    </source>
</evidence>
<protein>
    <recommendedName>
        <fullName evidence="3 5">Regulatory protein RecX</fullName>
    </recommendedName>
</protein>
<dbReference type="Proteomes" id="UP001597059">
    <property type="component" value="Unassembled WGS sequence"/>
</dbReference>
<dbReference type="HAMAP" id="MF_01114">
    <property type="entry name" value="RecX"/>
    <property type="match status" value="1"/>
</dbReference>
<evidence type="ECO:0000256" key="4">
    <source>
        <dbReference type="ARBA" id="ARBA00022490"/>
    </source>
</evidence>
<keyword evidence="4 5" id="KW-0963">Cytoplasm</keyword>
<proteinExistence type="inferred from homology"/>
<comment type="function">
    <text evidence="5">Modulates RecA activity.</text>
</comment>
<dbReference type="RefSeq" id="WP_377364093.1">
    <property type="nucleotide sequence ID" value="NZ_JBHTMN010000002.1"/>
</dbReference>
<evidence type="ECO:0000256" key="2">
    <source>
        <dbReference type="ARBA" id="ARBA00009695"/>
    </source>
</evidence>
<gene>
    <name evidence="5" type="primary">recX</name>
    <name evidence="9" type="ORF">ACFQ45_00080</name>
</gene>
<evidence type="ECO:0000259" key="8">
    <source>
        <dbReference type="Pfam" id="PF21982"/>
    </source>
</evidence>
<dbReference type="Gene3D" id="1.10.10.10">
    <property type="entry name" value="Winged helix-like DNA-binding domain superfamily/Winged helix DNA-binding domain"/>
    <property type="match status" value="3"/>
</dbReference>
<reference evidence="10" key="1">
    <citation type="journal article" date="2019" name="Int. J. Syst. Evol. Microbiol.">
        <title>The Global Catalogue of Microorganisms (GCM) 10K type strain sequencing project: providing services to taxonomists for standard genome sequencing and annotation.</title>
        <authorList>
            <consortium name="The Broad Institute Genomics Platform"/>
            <consortium name="The Broad Institute Genome Sequencing Center for Infectious Disease"/>
            <person name="Wu L."/>
            <person name="Ma J."/>
        </authorList>
    </citation>
    <scope>NUCLEOTIDE SEQUENCE [LARGE SCALE GENOMIC DNA]</scope>
    <source>
        <strain evidence="10">JCM 30774</strain>
    </source>
</reference>
<feature type="domain" description="RecX third three-helical" evidence="7">
    <location>
        <begin position="98"/>
        <end position="144"/>
    </location>
</feature>
<accession>A0ABW4AWV4</accession>
<dbReference type="InterPro" id="IPR053926">
    <property type="entry name" value="RecX_HTH_1st"/>
</dbReference>
<dbReference type="PANTHER" id="PTHR33602">
    <property type="entry name" value="REGULATORY PROTEIN RECX FAMILY PROTEIN"/>
    <property type="match status" value="1"/>
</dbReference>